<reference evidence="1 2" key="1">
    <citation type="journal article" date="2021" name="Hortic Res">
        <title>High-quality reference genome and annotation aids understanding of berry development for evergreen blueberry (Vaccinium darrowii).</title>
        <authorList>
            <person name="Yu J."/>
            <person name="Hulse-Kemp A.M."/>
            <person name="Babiker E."/>
            <person name="Staton M."/>
        </authorList>
    </citation>
    <scope>NUCLEOTIDE SEQUENCE [LARGE SCALE GENOMIC DNA]</scope>
    <source>
        <strain evidence="2">cv. NJ 8807/NJ 8810</strain>
        <tissue evidence="1">Young leaf</tissue>
    </source>
</reference>
<evidence type="ECO:0000313" key="1">
    <source>
        <dbReference type="EMBL" id="KAH7856685.1"/>
    </source>
</evidence>
<proteinExistence type="predicted"/>
<organism evidence="1 2">
    <name type="scientific">Vaccinium darrowii</name>
    <dbReference type="NCBI Taxonomy" id="229202"/>
    <lineage>
        <taxon>Eukaryota</taxon>
        <taxon>Viridiplantae</taxon>
        <taxon>Streptophyta</taxon>
        <taxon>Embryophyta</taxon>
        <taxon>Tracheophyta</taxon>
        <taxon>Spermatophyta</taxon>
        <taxon>Magnoliopsida</taxon>
        <taxon>eudicotyledons</taxon>
        <taxon>Gunneridae</taxon>
        <taxon>Pentapetalae</taxon>
        <taxon>asterids</taxon>
        <taxon>Ericales</taxon>
        <taxon>Ericaceae</taxon>
        <taxon>Vaccinioideae</taxon>
        <taxon>Vaccinieae</taxon>
        <taxon>Vaccinium</taxon>
    </lineage>
</organism>
<gene>
    <name evidence="1" type="ORF">Vadar_004266</name>
</gene>
<name>A0ACB7YSX3_9ERIC</name>
<accession>A0ACB7YSX3</accession>
<protein>
    <submittedName>
        <fullName evidence="1">Uncharacterized protein</fullName>
    </submittedName>
</protein>
<dbReference type="EMBL" id="CM037153">
    <property type="protein sequence ID" value="KAH7856685.1"/>
    <property type="molecule type" value="Genomic_DNA"/>
</dbReference>
<dbReference type="Proteomes" id="UP000828048">
    <property type="component" value="Chromosome 3"/>
</dbReference>
<keyword evidence="2" id="KW-1185">Reference proteome</keyword>
<evidence type="ECO:0000313" key="2">
    <source>
        <dbReference type="Proteomes" id="UP000828048"/>
    </source>
</evidence>
<comment type="caution">
    <text evidence="1">The sequence shown here is derived from an EMBL/GenBank/DDBJ whole genome shotgun (WGS) entry which is preliminary data.</text>
</comment>
<sequence>MARKPHLSLLSLFSFVLVLARAKLNLERPDHNALSIIQKDLGFNSQPNIQNPCYSPGVFCEWRISNGSYSLRVTRIFLNSHQLTGILSPVIGRLSDLKELSLQNNHLVDQIPNQIVDCRKLEILNLHNNQFSGHVPMALSSLVRLQILDLSYNKFSGNLDFLKYFPNLETLSLENNMFSGKVPASLRSFRNLRLFNISGNSFIEGSALEMKQVEYSLAESIEKNPIRNRYVLAENSAAPIHVAPSPSPMTPVARELDSRE</sequence>